<reference evidence="2 3" key="1">
    <citation type="journal article" date="2012" name="BMC Genomics">
        <title>Sequencing the genome of Marssonina brunnea reveals fungus-poplar co-evolution.</title>
        <authorList>
            <person name="Zhu S."/>
            <person name="Cao Y.-Z."/>
            <person name="Jiang C."/>
            <person name="Tan B.-Y."/>
            <person name="Wang Z."/>
            <person name="Feng S."/>
            <person name="Zhang L."/>
            <person name="Su X.-H."/>
            <person name="Brejova B."/>
            <person name="Vinar T."/>
            <person name="Xu M."/>
            <person name="Wang M.-X."/>
            <person name="Zhang S.-G."/>
            <person name="Huang M.-R."/>
            <person name="Wu R."/>
            <person name="Zhou Y."/>
        </authorList>
    </citation>
    <scope>NUCLEOTIDE SEQUENCE [LARGE SCALE GENOMIC DNA]</scope>
    <source>
        <strain evidence="2 3">MB_m1</strain>
    </source>
</reference>
<proteinExistence type="predicted"/>
<keyword evidence="1" id="KW-0732">Signal</keyword>
<name>K1W797_MARBU</name>
<keyword evidence="3" id="KW-1185">Reference proteome</keyword>
<accession>K1W797</accession>
<evidence type="ECO:0000313" key="2">
    <source>
        <dbReference type="EMBL" id="EKD12935.1"/>
    </source>
</evidence>
<feature type="chain" id="PRO_5003852669" description="Cell wall protein" evidence="1">
    <location>
        <begin position="20"/>
        <end position="222"/>
    </location>
</feature>
<dbReference type="KEGG" id="mbe:MBM_08889"/>
<evidence type="ECO:0000256" key="1">
    <source>
        <dbReference type="SAM" id="SignalP"/>
    </source>
</evidence>
<dbReference type="GeneID" id="18764824"/>
<evidence type="ECO:0008006" key="4">
    <source>
        <dbReference type="Google" id="ProtNLM"/>
    </source>
</evidence>
<dbReference type="AlphaFoldDB" id="K1W797"/>
<sequence length="222" mass="23472">MHFQASIITAAAFASTALAMPALFPAVNNKVPKAFLSTREPQMPGGGVTTPAANGTTTAAACSKEVMALAEGIQSNIDDQNNEVATVNAIGNVMSQSPVDTTLYAATQASLLGYVNKGIAIRQNNQKITPVGNGATAGLAMVAMAQMEELNLTMSLAIPASGQVDTATGMKTVETLKKDFAGGIDQNRRIWRRQWQVARPPQLRKRSSAASKIHSFLRWIDG</sequence>
<organism evidence="2 3">
    <name type="scientific">Marssonina brunnea f. sp. multigermtubi (strain MB_m1)</name>
    <name type="common">Marssonina leaf spot fungus</name>
    <dbReference type="NCBI Taxonomy" id="1072389"/>
    <lineage>
        <taxon>Eukaryota</taxon>
        <taxon>Fungi</taxon>
        <taxon>Dikarya</taxon>
        <taxon>Ascomycota</taxon>
        <taxon>Pezizomycotina</taxon>
        <taxon>Leotiomycetes</taxon>
        <taxon>Helotiales</taxon>
        <taxon>Drepanopezizaceae</taxon>
        <taxon>Drepanopeziza</taxon>
    </lineage>
</organism>
<feature type="signal peptide" evidence="1">
    <location>
        <begin position="1"/>
        <end position="19"/>
    </location>
</feature>
<dbReference type="OrthoDB" id="3638982at2759"/>
<dbReference type="Proteomes" id="UP000006753">
    <property type="component" value="Unassembled WGS sequence"/>
</dbReference>
<dbReference type="InParanoid" id="K1W797"/>
<gene>
    <name evidence="2" type="ORF">MBM_08889</name>
</gene>
<evidence type="ECO:0000313" key="3">
    <source>
        <dbReference type="Proteomes" id="UP000006753"/>
    </source>
</evidence>
<protein>
    <recommendedName>
        <fullName evidence="4">Cell wall protein</fullName>
    </recommendedName>
</protein>
<dbReference type="HOGENOM" id="CLU_1245620_0_0_1"/>
<dbReference type="EMBL" id="JH921453">
    <property type="protein sequence ID" value="EKD12935.1"/>
    <property type="molecule type" value="Genomic_DNA"/>
</dbReference>
<dbReference type="eggNOG" id="ENOG502T2SE">
    <property type="taxonomic scope" value="Eukaryota"/>
</dbReference>